<dbReference type="EMBL" id="JACASE010000003">
    <property type="protein sequence ID" value="KAF6485594.1"/>
    <property type="molecule type" value="Genomic_DNA"/>
</dbReference>
<feature type="transmembrane region" description="Helical" evidence="1">
    <location>
        <begin position="159"/>
        <end position="184"/>
    </location>
</feature>
<dbReference type="AlphaFoldDB" id="A0A7J8ILZ4"/>
<dbReference type="Proteomes" id="UP000593571">
    <property type="component" value="Unassembled WGS sequence"/>
</dbReference>
<proteinExistence type="predicted"/>
<keyword evidence="1" id="KW-0472">Membrane</keyword>
<sequence length="190" mass="21051">MSFSFFILVSNFQVCCVWTLISKAILKHIKSEGKKKKPEGVCFGKDCSWGLASSLQGLQLRGSWRKTRSERKSFVRGKLWLTPAGLLPPGWRMHRLHTQGSSPASSWNRQDGVAGRGAVGSSLLHYKRKVPTPNLLPAPPYSRALPAPVSQVASRSRELLALCVILNLHPVSFCPTYLVLLFLVTVEPDL</sequence>
<evidence type="ECO:0000313" key="2">
    <source>
        <dbReference type="EMBL" id="KAF6485594.1"/>
    </source>
</evidence>
<keyword evidence="1" id="KW-1133">Transmembrane helix</keyword>
<evidence type="ECO:0000256" key="1">
    <source>
        <dbReference type="SAM" id="Phobius"/>
    </source>
</evidence>
<evidence type="ECO:0000313" key="3">
    <source>
        <dbReference type="Proteomes" id="UP000593571"/>
    </source>
</evidence>
<feature type="transmembrane region" description="Helical" evidence="1">
    <location>
        <begin position="6"/>
        <end position="26"/>
    </location>
</feature>
<keyword evidence="1" id="KW-0812">Transmembrane</keyword>
<reference evidence="2 3" key="1">
    <citation type="journal article" date="2020" name="Nature">
        <title>Six reference-quality genomes reveal evolution of bat adaptations.</title>
        <authorList>
            <person name="Jebb D."/>
            <person name="Huang Z."/>
            <person name="Pippel M."/>
            <person name="Hughes G.M."/>
            <person name="Lavrichenko K."/>
            <person name="Devanna P."/>
            <person name="Winkler S."/>
            <person name="Jermiin L.S."/>
            <person name="Skirmuntt E.C."/>
            <person name="Katzourakis A."/>
            <person name="Burkitt-Gray L."/>
            <person name="Ray D.A."/>
            <person name="Sullivan K.A.M."/>
            <person name="Roscito J.G."/>
            <person name="Kirilenko B.M."/>
            <person name="Davalos L.M."/>
            <person name="Corthals A.P."/>
            <person name="Power M.L."/>
            <person name="Jones G."/>
            <person name="Ransome R.D."/>
            <person name="Dechmann D.K.N."/>
            <person name="Locatelli A.G."/>
            <person name="Puechmaille S.J."/>
            <person name="Fedrigo O."/>
            <person name="Jarvis E.D."/>
            <person name="Hiller M."/>
            <person name="Vernes S.C."/>
            <person name="Myers E.W."/>
            <person name="Teeling E.C."/>
        </authorList>
    </citation>
    <scope>NUCLEOTIDE SEQUENCE [LARGE SCALE GENOMIC DNA]</scope>
    <source>
        <strain evidence="2">MRouAeg1</strain>
        <tissue evidence="2">Muscle</tissue>
    </source>
</reference>
<name>A0A7J8ILZ4_ROUAE</name>
<comment type="caution">
    <text evidence="2">The sequence shown here is derived from an EMBL/GenBank/DDBJ whole genome shotgun (WGS) entry which is preliminary data.</text>
</comment>
<keyword evidence="3" id="KW-1185">Reference proteome</keyword>
<gene>
    <name evidence="2" type="ORF">HJG63_010738</name>
</gene>
<protein>
    <submittedName>
        <fullName evidence="2">Uncharacterized protein</fullName>
    </submittedName>
</protein>
<organism evidence="2 3">
    <name type="scientific">Rousettus aegyptiacus</name>
    <name type="common">Egyptian fruit bat</name>
    <name type="synonym">Pteropus aegyptiacus</name>
    <dbReference type="NCBI Taxonomy" id="9407"/>
    <lineage>
        <taxon>Eukaryota</taxon>
        <taxon>Metazoa</taxon>
        <taxon>Chordata</taxon>
        <taxon>Craniata</taxon>
        <taxon>Vertebrata</taxon>
        <taxon>Euteleostomi</taxon>
        <taxon>Mammalia</taxon>
        <taxon>Eutheria</taxon>
        <taxon>Laurasiatheria</taxon>
        <taxon>Chiroptera</taxon>
        <taxon>Yinpterochiroptera</taxon>
        <taxon>Pteropodoidea</taxon>
        <taxon>Pteropodidae</taxon>
        <taxon>Rousettinae</taxon>
        <taxon>Rousettus</taxon>
    </lineage>
</organism>
<accession>A0A7J8ILZ4</accession>